<feature type="compositionally biased region" description="Polar residues" evidence="1">
    <location>
        <begin position="45"/>
        <end position="57"/>
    </location>
</feature>
<keyword evidence="2" id="KW-0732">Signal</keyword>
<evidence type="ECO:0000313" key="3">
    <source>
        <dbReference type="EMBL" id="MDC0671763.1"/>
    </source>
</evidence>
<evidence type="ECO:0008006" key="5">
    <source>
        <dbReference type="Google" id="ProtNLM"/>
    </source>
</evidence>
<feature type="compositionally biased region" description="Low complexity" evidence="1">
    <location>
        <begin position="58"/>
        <end position="123"/>
    </location>
</feature>
<feature type="chain" id="PRO_5046311889" description="Secreted protein" evidence="2">
    <location>
        <begin position="27"/>
        <end position="369"/>
    </location>
</feature>
<keyword evidence="4" id="KW-1185">Reference proteome</keyword>
<name>A0ABT5BDI8_9BACT</name>
<dbReference type="PROSITE" id="PS51257">
    <property type="entry name" value="PROKAR_LIPOPROTEIN"/>
    <property type="match status" value="1"/>
</dbReference>
<evidence type="ECO:0000313" key="4">
    <source>
        <dbReference type="Proteomes" id="UP001217838"/>
    </source>
</evidence>
<sequence length="369" mass="37657">MRRPTRSPGLCVVLLAACAVPNPAYHVTQGLFDSSSGDTLGATDGATQNPGSATGEPTTTDGGTQGASSSASTTNSSSHTATSAGDTEDTAATTQPATTSPGTTDDTSAATSTSDGSDATSMAASDTLEPNLDLGMPDLCSLQAAPDLGLAVQHIPMPNCLGFTALTLMVEGKPDDHTLKFRECLVGNECLDGNEQCAVKQTVMLKIDGPASHVPDLEPGTCVNLAYLPTGLADANTCSSSLVRIGKTGANIKTTSVYAAADGVPATGMLPPPWPEILGFSVTAELVAPCVGGEVCGQPTGNHDLVGQAAGVEVAVPMQTEKPLKLPLLNKQNNKIGDVTGGLFNLRSYAVAPAQCEFDWIWIADEVRP</sequence>
<accession>A0ABT5BDI8</accession>
<dbReference type="RefSeq" id="WP_272002474.1">
    <property type="nucleotide sequence ID" value="NZ_JAQNDN010000018.1"/>
</dbReference>
<reference evidence="3 4" key="1">
    <citation type="submission" date="2022-11" db="EMBL/GenBank/DDBJ databases">
        <title>Minimal conservation of predation-associated metabolite biosynthetic gene clusters underscores biosynthetic potential of Myxococcota including descriptions for ten novel species: Archangium lansinium sp. nov., Myxococcus landrumus sp. nov., Nannocystis bai.</title>
        <authorList>
            <person name="Ahearne A."/>
            <person name="Stevens C."/>
            <person name="Dowd S."/>
        </authorList>
    </citation>
    <scope>NUCLEOTIDE SEQUENCE [LARGE SCALE GENOMIC DNA]</scope>
    <source>
        <strain evidence="3 4">NCELM</strain>
    </source>
</reference>
<feature type="region of interest" description="Disordered" evidence="1">
    <location>
        <begin position="38"/>
        <end position="123"/>
    </location>
</feature>
<evidence type="ECO:0000256" key="1">
    <source>
        <dbReference type="SAM" id="MobiDB-lite"/>
    </source>
</evidence>
<organism evidence="3 4">
    <name type="scientific">Nannocystis radixulma</name>
    <dbReference type="NCBI Taxonomy" id="2995305"/>
    <lineage>
        <taxon>Bacteria</taxon>
        <taxon>Pseudomonadati</taxon>
        <taxon>Myxococcota</taxon>
        <taxon>Polyangia</taxon>
        <taxon>Nannocystales</taxon>
        <taxon>Nannocystaceae</taxon>
        <taxon>Nannocystis</taxon>
    </lineage>
</organism>
<gene>
    <name evidence="3" type="ORF">POL58_28720</name>
</gene>
<dbReference type="Proteomes" id="UP001217838">
    <property type="component" value="Unassembled WGS sequence"/>
</dbReference>
<comment type="caution">
    <text evidence="3">The sequence shown here is derived from an EMBL/GenBank/DDBJ whole genome shotgun (WGS) entry which is preliminary data.</text>
</comment>
<evidence type="ECO:0000256" key="2">
    <source>
        <dbReference type="SAM" id="SignalP"/>
    </source>
</evidence>
<feature type="signal peptide" evidence="2">
    <location>
        <begin position="1"/>
        <end position="26"/>
    </location>
</feature>
<protein>
    <recommendedName>
        <fullName evidence="5">Secreted protein</fullName>
    </recommendedName>
</protein>
<proteinExistence type="predicted"/>
<dbReference type="EMBL" id="JAQNDN010000018">
    <property type="protein sequence ID" value="MDC0671763.1"/>
    <property type="molecule type" value="Genomic_DNA"/>
</dbReference>